<accession>A0A8T1VNM7</accession>
<name>A0A8T1VNM7_9STRA</name>
<evidence type="ECO:0000313" key="3">
    <source>
        <dbReference type="Proteomes" id="UP000694044"/>
    </source>
</evidence>
<comment type="caution">
    <text evidence="2">The sequence shown here is derived from an EMBL/GenBank/DDBJ whole genome shotgun (WGS) entry which is preliminary data.</text>
</comment>
<dbReference type="AlphaFoldDB" id="A0A8T1VNM7"/>
<dbReference type="OrthoDB" id="164461at2759"/>
<dbReference type="EMBL" id="JAGDFM010000231">
    <property type="protein sequence ID" value="KAG7381808.1"/>
    <property type="molecule type" value="Genomic_DNA"/>
</dbReference>
<feature type="compositionally biased region" description="Pro residues" evidence="1">
    <location>
        <begin position="33"/>
        <end position="49"/>
    </location>
</feature>
<protein>
    <submittedName>
        <fullName evidence="2">Uncharacterized protein</fullName>
    </submittedName>
</protein>
<dbReference type="Proteomes" id="UP000694044">
    <property type="component" value="Unassembled WGS sequence"/>
</dbReference>
<evidence type="ECO:0000313" key="2">
    <source>
        <dbReference type="EMBL" id="KAG7381808.1"/>
    </source>
</evidence>
<feature type="region of interest" description="Disordered" evidence="1">
    <location>
        <begin position="33"/>
        <end position="62"/>
    </location>
</feature>
<sequence length="157" mass="17737">MDFNDLYLFVGPPMTRGPPQVRLLPSLLPPAPAPSSPAPLLPPMLPRPPTLCSKKTQKQNVRLKPYHRLKPSQRNSDNQVRPQAKAVDLCEGNEREMQLMLSELELEYRAAKKDWPTTTMPDFRGGNAYGDPQATWSTVLEMCPQFFALDPIVGEYF</sequence>
<proteinExistence type="predicted"/>
<gene>
    <name evidence="2" type="ORF">PHYPSEUDO_005635</name>
</gene>
<evidence type="ECO:0000256" key="1">
    <source>
        <dbReference type="SAM" id="MobiDB-lite"/>
    </source>
</evidence>
<organism evidence="2 3">
    <name type="scientific">Phytophthora pseudosyringae</name>
    <dbReference type="NCBI Taxonomy" id="221518"/>
    <lineage>
        <taxon>Eukaryota</taxon>
        <taxon>Sar</taxon>
        <taxon>Stramenopiles</taxon>
        <taxon>Oomycota</taxon>
        <taxon>Peronosporomycetes</taxon>
        <taxon>Peronosporales</taxon>
        <taxon>Peronosporaceae</taxon>
        <taxon>Phytophthora</taxon>
    </lineage>
</organism>
<keyword evidence="3" id="KW-1185">Reference proteome</keyword>
<reference evidence="2" key="1">
    <citation type="submission" date="2021-02" db="EMBL/GenBank/DDBJ databases">
        <authorList>
            <person name="Palmer J.M."/>
        </authorList>
    </citation>
    <scope>NUCLEOTIDE SEQUENCE</scope>
    <source>
        <strain evidence="2">SCRP734</strain>
    </source>
</reference>